<evidence type="ECO:0000259" key="1">
    <source>
        <dbReference type="PROSITE" id="PS51186"/>
    </source>
</evidence>
<dbReference type="RefSeq" id="WP_015441860.1">
    <property type="nucleotide sequence ID" value="NC_020520.1"/>
</dbReference>
<gene>
    <name evidence="2" type="ORF">YM304_22990</name>
</gene>
<dbReference type="PROSITE" id="PS51186">
    <property type="entry name" value="GNAT"/>
    <property type="match status" value="1"/>
</dbReference>
<organism evidence="2 3">
    <name type="scientific">Ilumatobacter coccineus (strain NBRC 103263 / KCTC 29153 / YM16-304)</name>
    <dbReference type="NCBI Taxonomy" id="1313172"/>
    <lineage>
        <taxon>Bacteria</taxon>
        <taxon>Bacillati</taxon>
        <taxon>Actinomycetota</taxon>
        <taxon>Acidimicrobiia</taxon>
        <taxon>Acidimicrobiales</taxon>
        <taxon>Ilumatobacteraceae</taxon>
        <taxon>Ilumatobacter</taxon>
    </lineage>
</organism>
<feature type="domain" description="N-acetyltransferase" evidence="1">
    <location>
        <begin position="54"/>
        <end position="209"/>
    </location>
</feature>
<dbReference type="InterPro" id="IPR016181">
    <property type="entry name" value="Acyl_CoA_acyltransferase"/>
</dbReference>
<proteinExistence type="predicted"/>
<dbReference type="EMBL" id="AP012057">
    <property type="protein sequence ID" value="BAN02613.1"/>
    <property type="molecule type" value="Genomic_DNA"/>
</dbReference>
<dbReference type="SUPFAM" id="SSF55729">
    <property type="entry name" value="Acyl-CoA N-acyltransferases (Nat)"/>
    <property type="match status" value="1"/>
</dbReference>
<sequence>MAIRRATDADIVRLSVTAMRAFVDDPVMRWLYPDDDQYLSDDGAVFHGAMAGWLRLGEVWCTDDAAALAVWIPPGRPEIPPPPDGTPEPEPSAELLDRFSIIGPLMAQHTHPDDHWYLQLLATHPDWQRQGLGAALMASMSERADAEGLACFLETETLVNVAYYRRHGFDVVAEFDVPAGGHPHRFSSWGNDPATEVGPHMWSMLRPAR</sequence>
<dbReference type="Gene3D" id="3.40.630.30">
    <property type="match status" value="1"/>
</dbReference>
<dbReference type="AlphaFoldDB" id="A0A6C7E8C7"/>
<dbReference type="GO" id="GO:0016747">
    <property type="term" value="F:acyltransferase activity, transferring groups other than amino-acyl groups"/>
    <property type="evidence" value="ECO:0007669"/>
    <property type="project" value="InterPro"/>
</dbReference>
<protein>
    <submittedName>
        <fullName evidence="2">Putative acetyltransferase</fullName>
    </submittedName>
</protein>
<dbReference type="Pfam" id="PF13508">
    <property type="entry name" value="Acetyltransf_7"/>
    <property type="match status" value="1"/>
</dbReference>
<dbReference type="InterPro" id="IPR052523">
    <property type="entry name" value="Trichothecene_AcTrans"/>
</dbReference>
<dbReference type="Proteomes" id="UP000011863">
    <property type="component" value="Chromosome"/>
</dbReference>
<accession>A0A6C7E8C7</accession>
<dbReference type="PANTHER" id="PTHR42791:SF1">
    <property type="entry name" value="N-ACETYLTRANSFERASE DOMAIN-CONTAINING PROTEIN"/>
    <property type="match status" value="1"/>
</dbReference>
<keyword evidence="2" id="KW-0808">Transferase</keyword>
<name>A0A6C7E8C7_ILUCY</name>
<evidence type="ECO:0000313" key="2">
    <source>
        <dbReference type="EMBL" id="BAN02613.1"/>
    </source>
</evidence>
<reference evidence="2 3" key="1">
    <citation type="journal article" date="2013" name="Int. J. Syst. Evol. Microbiol.">
        <title>Ilumatobacter nonamiense sp. nov. and Ilumatobacter coccineum sp. nov., isolated from seashore sand.</title>
        <authorList>
            <person name="Matsumoto A."/>
            <person name="Kasai H."/>
            <person name="Matsuo Y."/>
            <person name="Shizuri Y."/>
            <person name="Ichikawa N."/>
            <person name="Fujita N."/>
            <person name="Omura S."/>
            <person name="Takahashi Y."/>
        </authorList>
    </citation>
    <scope>NUCLEOTIDE SEQUENCE [LARGE SCALE GENOMIC DNA]</scope>
    <source>
        <strain evidence="3">NBRC 103263 / KCTC 29153 / YM16-304</strain>
    </source>
</reference>
<dbReference type="CDD" id="cd04301">
    <property type="entry name" value="NAT_SF"/>
    <property type="match status" value="1"/>
</dbReference>
<dbReference type="InterPro" id="IPR000182">
    <property type="entry name" value="GNAT_dom"/>
</dbReference>
<keyword evidence="3" id="KW-1185">Reference proteome</keyword>
<evidence type="ECO:0000313" key="3">
    <source>
        <dbReference type="Proteomes" id="UP000011863"/>
    </source>
</evidence>
<dbReference type="KEGG" id="aym:YM304_22990"/>
<dbReference type="PANTHER" id="PTHR42791">
    <property type="entry name" value="GNAT FAMILY ACETYLTRANSFERASE"/>
    <property type="match status" value="1"/>
</dbReference>
<dbReference type="OrthoDB" id="7057833at2"/>